<dbReference type="Pfam" id="PF00528">
    <property type="entry name" value="BPD_transp_1"/>
    <property type="match status" value="1"/>
</dbReference>
<dbReference type="InterPro" id="IPR000515">
    <property type="entry name" value="MetI-like"/>
</dbReference>
<dbReference type="PROSITE" id="PS50928">
    <property type="entry name" value="ABC_TM1"/>
    <property type="match status" value="1"/>
</dbReference>
<evidence type="ECO:0000256" key="5">
    <source>
        <dbReference type="RuleBase" id="RU363032"/>
    </source>
</evidence>
<dbReference type="RefSeq" id="WP_165928237.1">
    <property type="nucleotide sequence ID" value="NZ_SMBH01000010.1"/>
</dbReference>
<dbReference type="GO" id="GO:0005886">
    <property type="term" value="C:plasma membrane"/>
    <property type="evidence" value="ECO:0007669"/>
    <property type="project" value="UniProtKB-SubCell"/>
</dbReference>
<comment type="subcellular location">
    <subcellularLocation>
        <location evidence="1 5">Cell membrane</location>
        <topology evidence="1 5">Multi-pass membrane protein</topology>
    </subcellularLocation>
</comment>
<accession>A0A4R3Q4B9</accession>
<dbReference type="PANTHER" id="PTHR43839">
    <property type="entry name" value="OPPC IN A BINDING PROTEIN-DEPENDENT TRANSPORT SYSTEM"/>
    <property type="match status" value="1"/>
</dbReference>
<feature type="transmembrane region" description="Helical" evidence="5">
    <location>
        <begin position="187"/>
        <end position="212"/>
    </location>
</feature>
<evidence type="ECO:0000259" key="6">
    <source>
        <dbReference type="PROSITE" id="PS50928"/>
    </source>
</evidence>
<feature type="transmembrane region" description="Helical" evidence="5">
    <location>
        <begin position="355"/>
        <end position="378"/>
    </location>
</feature>
<reference evidence="7 8" key="1">
    <citation type="submission" date="2019-03" db="EMBL/GenBank/DDBJ databases">
        <title>Genomic Encyclopedia of Type Strains, Phase IV (KMG-V): Genome sequencing to study the core and pangenomes of soil and plant-associated prokaryotes.</title>
        <authorList>
            <person name="Whitman W."/>
        </authorList>
    </citation>
    <scope>NUCLEOTIDE SEQUENCE [LARGE SCALE GENOMIC DNA]</scope>
    <source>
        <strain evidence="7 8">Hc14</strain>
    </source>
</reference>
<dbReference type="PANTHER" id="PTHR43839:SF3">
    <property type="entry name" value="OLIGOPEPTIDE ABC TRANSPORTER, PERMEASE PROTEIN"/>
    <property type="match status" value="1"/>
</dbReference>
<evidence type="ECO:0000256" key="3">
    <source>
        <dbReference type="ARBA" id="ARBA00022989"/>
    </source>
</evidence>
<name>A0A4R3Q4B9_RHISU</name>
<feature type="domain" description="ABC transmembrane type-1" evidence="6">
    <location>
        <begin position="183"/>
        <end position="379"/>
    </location>
</feature>
<dbReference type="AlphaFoldDB" id="A0A4R3Q4B9"/>
<keyword evidence="2 5" id="KW-0812">Transmembrane</keyword>
<comment type="similarity">
    <text evidence="5">Belongs to the binding-protein-dependent transport system permease family.</text>
</comment>
<dbReference type="InterPro" id="IPR025966">
    <property type="entry name" value="OppC_N"/>
</dbReference>
<keyword evidence="3 5" id="KW-1133">Transmembrane helix</keyword>
<sequence>MSPLPPPGAPLQHYVSTAPFDPIATETMTAANSRIHLASQKQLMWWKFKQHRLALASGIFLLAIYLMILVVEFLAPYGLHTRNVDYIHSPPQRVHFFDKGEFVGPFVYGRAMQLDLDTLRRIYTDKPDDVQPIRFLCRGDSYRFWGFVQSNLHLVCPAEGGQMFLFGTDRLGRDVLSRILYGARISLTIGLLGIAISFVLGIVIGGLAGYWGGVFDLIVQRVIEVLQSLPSLPLWMALAAIMPVTWSPIVIYFGITVILGIIDWTGLARAVRSKLLALREEDYVQAAQLMGASTPRVIGRHLVPGFMSHLIASATISIPGMILGETALSFLGLGLRPPITSWGILLTEAKSVSVIAFYPWLLFPIIPVVLVILAFNFLGDGLRDAADPYK</sequence>
<dbReference type="Proteomes" id="UP000294576">
    <property type="component" value="Unassembled WGS sequence"/>
</dbReference>
<keyword evidence="5" id="KW-0813">Transport</keyword>
<feature type="transmembrane region" description="Helical" evidence="5">
    <location>
        <begin position="310"/>
        <end position="335"/>
    </location>
</feature>
<keyword evidence="4 5" id="KW-0472">Membrane</keyword>
<dbReference type="EMBL" id="SMBH01000010">
    <property type="protein sequence ID" value="TCU14052.1"/>
    <property type="molecule type" value="Genomic_DNA"/>
</dbReference>
<dbReference type="GO" id="GO:0055085">
    <property type="term" value="P:transmembrane transport"/>
    <property type="evidence" value="ECO:0007669"/>
    <property type="project" value="InterPro"/>
</dbReference>
<evidence type="ECO:0000256" key="2">
    <source>
        <dbReference type="ARBA" id="ARBA00022692"/>
    </source>
</evidence>
<proteinExistence type="inferred from homology"/>
<feature type="transmembrane region" description="Helical" evidence="5">
    <location>
        <begin position="232"/>
        <end position="262"/>
    </location>
</feature>
<evidence type="ECO:0000256" key="1">
    <source>
        <dbReference type="ARBA" id="ARBA00004651"/>
    </source>
</evidence>
<dbReference type="Gene3D" id="1.10.3720.10">
    <property type="entry name" value="MetI-like"/>
    <property type="match status" value="1"/>
</dbReference>
<gene>
    <name evidence="7" type="ORF">EV132_110129</name>
</gene>
<organism evidence="7 8">
    <name type="scientific">Rhizobium sullae</name>
    <name type="common">Rhizobium hedysari</name>
    <dbReference type="NCBI Taxonomy" id="50338"/>
    <lineage>
        <taxon>Bacteria</taxon>
        <taxon>Pseudomonadati</taxon>
        <taxon>Pseudomonadota</taxon>
        <taxon>Alphaproteobacteria</taxon>
        <taxon>Hyphomicrobiales</taxon>
        <taxon>Rhizobiaceae</taxon>
        <taxon>Rhizobium/Agrobacterium group</taxon>
        <taxon>Rhizobium</taxon>
    </lineage>
</organism>
<comment type="caution">
    <text evidence="7">The sequence shown here is derived from an EMBL/GenBank/DDBJ whole genome shotgun (WGS) entry which is preliminary data.</text>
</comment>
<evidence type="ECO:0000313" key="7">
    <source>
        <dbReference type="EMBL" id="TCU14052.1"/>
    </source>
</evidence>
<dbReference type="SUPFAM" id="SSF161098">
    <property type="entry name" value="MetI-like"/>
    <property type="match status" value="1"/>
</dbReference>
<dbReference type="Pfam" id="PF12911">
    <property type="entry name" value="OppC_N"/>
    <property type="match status" value="1"/>
</dbReference>
<dbReference type="InterPro" id="IPR035906">
    <property type="entry name" value="MetI-like_sf"/>
</dbReference>
<dbReference type="CDD" id="cd06261">
    <property type="entry name" value="TM_PBP2"/>
    <property type="match status" value="1"/>
</dbReference>
<evidence type="ECO:0000256" key="4">
    <source>
        <dbReference type="ARBA" id="ARBA00023136"/>
    </source>
</evidence>
<evidence type="ECO:0000313" key="8">
    <source>
        <dbReference type="Proteomes" id="UP000294576"/>
    </source>
</evidence>
<protein>
    <submittedName>
        <fullName evidence="7">Peptide/nickel transport system permease protein</fullName>
    </submittedName>
</protein>
<feature type="transmembrane region" description="Helical" evidence="5">
    <location>
        <begin position="53"/>
        <end position="75"/>
    </location>
</feature>